<dbReference type="AlphaFoldDB" id="A0ABD5WCS7"/>
<dbReference type="RefSeq" id="WP_284031558.1">
    <property type="nucleotide sequence ID" value="NZ_CP126154.1"/>
</dbReference>
<keyword evidence="3" id="KW-1185">Reference proteome</keyword>
<evidence type="ECO:0000313" key="2">
    <source>
        <dbReference type="EMBL" id="MFC7068318.1"/>
    </source>
</evidence>
<dbReference type="GeneID" id="81126466"/>
<feature type="compositionally biased region" description="Basic and acidic residues" evidence="1">
    <location>
        <begin position="111"/>
        <end position="137"/>
    </location>
</feature>
<feature type="region of interest" description="Disordered" evidence="1">
    <location>
        <begin position="1"/>
        <end position="30"/>
    </location>
</feature>
<gene>
    <name evidence="2" type="ORF">ACFQL9_01585</name>
</gene>
<reference evidence="2 3" key="1">
    <citation type="journal article" date="2019" name="Int. J. Syst. Evol. Microbiol.">
        <title>The Global Catalogue of Microorganisms (GCM) 10K type strain sequencing project: providing services to taxonomists for standard genome sequencing and annotation.</title>
        <authorList>
            <consortium name="The Broad Institute Genomics Platform"/>
            <consortium name="The Broad Institute Genome Sequencing Center for Infectious Disease"/>
            <person name="Wu L."/>
            <person name="Ma J."/>
        </authorList>
    </citation>
    <scope>NUCLEOTIDE SEQUENCE [LARGE SCALE GENOMIC DNA]</scope>
    <source>
        <strain evidence="2 3">DT31</strain>
    </source>
</reference>
<protein>
    <submittedName>
        <fullName evidence="2">KEOPS complex subunit Pcc1</fullName>
    </submittedName>
</protein>
<dbReference type="Proteomes" id="UP001596461">
    <property type="component" value="Unassembled WGS sequence"/>
</dbReference>
<organism evidence="2 3">
    <name type="scientific">Halobaculum lipolyticum</name>
    <dbReference type="NCBI Taxonomy" id="3032001"/>
    <lineage>
        <taxon>Archaea</taxon>
        <taxon>Methanobacteriati</taxon>
        <taxon>Methanobacteriota</taxon>
        <taxon>Stenosarchaea group</taxon>
        <taxon>Halobacteria</taxon>
        <taxon>Halobacteriales</taxon>
        <taxon>Haloferacaceae</taxon>
        <taxon>Halobaculum</taxon>
    </lineage>
</organism>
<evidence type="ECO:0000256" key="1">
    <source>
        <dbReference type="SAM" id="MobiDB-lite"/>
    </source>
</evidence>
<proteinExistence type="predicted"/>
<feature type="compositionally biased region" description="Basic and acidic residues" evidence="1">
    <location>
        <begin position="1"/>
        <end position="12"/>
    </location>
</feature>
<feature type="region of interest" description="Disordered" evidence="1">
    <location>
        <begin position="94"/>
        <end position="137"/>
    </location>
</feature>
<sequence length="137" mass="13725">MTGDDRAADGRDAAAGADRARTAVVETTHADDEAARTVAAALAPDNTADIGTTSEGATVRTRIERGTTGGLLASVDDYLVNLGVADDVAAAGRETDGTAAATGAADTNDADGIRDGRDGRTNAGRDADTADNDTHHT</sequence>
<name>A0ABD5WCS7_9EURY</name>
<dbReference type="NCBIfam" id="NF011470">
    <property type="entry name" value="PRK14887.1"/>
    <property type="match status" value="1"/>
</dbReference>
<feature type="compositionally biased region" description="Low complexity" evidence="1">
    <location>
        <begin position="94"/>
        <end position="107"/>
    </location>
</feature>
<accession>A0ABD5WCS7</accession>
<evidence type="ECO:0000313" key="3">
    <source>
        <dbReference type="Proteomes" id="UP001596461"/>
    </source>
</evidence>
<dbReference type="EMBL" id="JBHTAH010000001">
    <property type="protein sequence ID" value="MFC7068318.1"/>
    <property type="molecule type" value="Genomic_DNA"/>
</dbReference>
<comment type="caution">
    <text evidence="2">The sequence shown here is derived from an EMBL/GenBank/DDBJ whole genome shotgun (WGS) entry which is preliminary data.</text>
</comment>